<comment type="subcellular location">
    <subcellularLocation>
        <location evidence="1">Cytoplasm</location>
    </subcellularLocation>
</comment>
<dbReference type="Pfam" id="PF01300">
    <property type="entry name" value="Sua5_yciO_yrdC"/>
    <property type="match status" value="1"/>
</dbReference>
<evidence type="ECO:0000256" key="11">
    <source>
        <dbReference type="ARBA" id="ARBA00048366"/>
    </source>
</evidence>
<keyword evidence="9" id="KW-0067">ATP-binding</keyword>
<dbReference type="InterPro" id="IPR050156">
    <property type="entry name" value="TC-AMP_synthase_SUA5"/>
</dbReference>
<evidence type="ECO:0000256" key="9">
    <source>
        <dbReference type="ARBA" id="ARBA00022840"/>
    </source>
</evidence>
<evidence type="ECO:0000313" key="13">
    <source>
        <dbReference type="EMBL" id="HCO25578.1"/>
    </source>
</evidence>
<dbReference type="Pfam" id="PF01451">
    <property type="entry name" value="LMWPc"/>
    <property type="match status" value="1"/>
</dbReference>
<dbReference type="SMART" id="SM00226">
    <property type="entry name" value="LMWPc"/>
    <property type="match status" value="1"/>
</dbReference>
<dbReference type="GO" id="GO:0000049">
    <property type="term" value="F:tRNA binding"/>
    <property type="evidence" value="ECO:0007669"/>
    <property type="project" value="TreeGrafter"/>
</dbReference>
<dbReference type="PANTHER" id="PTHR17490:SF16">
    <property type="entry name" value="THREONYLCARBAMOYL-AMP SYNTHASE"/>
    <property type="match status" value="1"/>
</dbReference>
<dbReference type="Gene3D" id="3.40.50.2300">
    <property type="match status" value="1"/>
</dbReference>
<dbReference type="GO" id="GO:0008033">
    <property type="term" value="P:tRNA processing"/>
    <property type="evidence" value="ECO:0007669"/>
    <property type="project" value="UniProtKB-KW"/>
</dbReference>
<evidence type="ECO:0000256" key="8">
    <source>
        <dbReference type="ARBA" id="ARBA00022741"/>
    </source>
</evidence>
<keyword evidence="5" id="KW-0808">Transferase</keyword>
<dbReference type="EMBL" id="DQAY01000133">
    <property type="protein sequence ID" value="HCO25578.1"/>
    <property type="molecule type" value="Genomic_DNA"/>
</dbReference>
<evidence type="ECO:0000256" key="2">
    <source>
        <dbReference type="ARBA" id="ARBA00007663"/>
    </source>
</evidence>
<dbReference type="InterPro" id="IPR006070">
    <property type="entry name" value="Sua5-like_dom"/>
</dbReference>
<dbReference type="CDD" id="cd16344">
    <property type="entry name" value="LMWPAP"/>
    <property type="match status" value="1"/>
</dbReference>
<dbReference type="GO" id="GO:0061710">
    <property type="term" value="F:L-threonylcarbamoyladenylate synthase"/>
    <property type="evidence" value="ECO:0007669"/>
    <property type="project" value="UniProtKB-EC"/>
</dbReference>
<dbReference type="PANTHER" id="PTHR17490">
    <property type="entry name" value="SUA5"/>
    <property type="match status" value="1"/>
</dbReference>
<organism evidence="13 14">
    <name type="scientific">Gimesia maris</name>
    <dbReference type="NCBI Taxonomy" id="122"/>
    <lineage>
        <taxon>Bacteria</taxon>
        <taxon>Pseudomonadati</taxon>
        <taxon>Planctomycetota</taxon>
        <taxon>Planctomycetia</taxon>
        <taxon>Planctomycetales</taxon>
        <taxon>Planctomycetaceae</taxon>
        <taxon>Gimesia</taxon>
    </lineage>
</organism>
<protein>
    <recommendedName>
        <fullName evidence="10">L-threonylcarbamoyladenylate synthase</fullName>
        <ecNumber evidence="3">2.7.7.87</ecNumber>
    </recommendedName>
    <alternativeName>
        <fullName evidence="10">L-threonylcarbamoyladenylate synthase</fullName>
    </alternativeName>
</protein>
<evidence type="ECO:0000256" key="1">
    <source>
        <dbReference type="ARBA" id="ARBA00004496"/>
    </source>
</evidence>
<keyword evidence="7" id="KW-0548">Nucleotidyltransferase</keyword>
<keyword evidence="6" id="KW-0819">tRNA processing</keyword>
<dbReference type="GO" id="GO:0003725">
    <property type="term" value="F:double-stranded RNA binding"/>
    <property type="evidence" value="ECO:0007669"/>
    <property type="project" value="InterPro"/>
</dbReference>
<dbReference type="InterPro" id="IPR036196">
    <property type="entry name" value="Ptyr_pPase_sf"/>
</dbReference>
<dbReference type="AlphaFoldDB" id="A0A3D3RBT9"/>
<evidence type="ECO:0000256" key="6">
    <source>
        <dbReference type="ARBA" id="ARBA00022694"/>
    </source>
</evidence>
<gene>
    <name evidence="13" type="ORF">DIT97_22075</name>
</gene>
<accession>A0A3D3RBT9</accession>
<evidence type="ECO:0000256" key="10">
    <source>
        <dbReference type="ARBA" id="ARBA00029774"/>
    </source>
</evidence>
<dbReference type="InterPro" id="IPR017945">
    <property type="entry name" value="DHBP_synth_RibB-like_a/b_dom"/>
</dbReference>
<comment type="similarity">
    <text evidence="2">Belongs to the SUA5 family.</text>
</comment>
<dbReference type="SUPFAM" id="SSF52788">
    <property type="entry name" value="Phosphotyrosine protein phosphatases I"/>
    <property type="match status" value="1"/>
</dbReference>
<keyword evidence="4" id="KW-0963">Cytoplasm</keyword>
<dbReference type="GO" id="GO:0005737">
    <property type="term" value="C:cytoplasm"/>
    <property type="evidence" value="ECO:0007669"/>
    <property type="project" value="UniProtKB-SubCell"/>
</dbReference>
<dbReference type="EC" id="2.7.7.87" evidence="3"/>
<reference evidence="13 14" key="1">
    <citation type="journal article" date="2018" name="Nat. Biotechnol.">
        <title>A standardized bacterial taxonomy based on genome phylogeny substantially revises the tree of life.</title>
        <authorList>
            <person name="Parks D.H."/>
            <person name="Chuvochina M."/>
            <person name="Waite D.W."/>
            <person name="Rinke C."/>
            <person name="Skarshewski A."/>
            <person name="Chaumeil P.A."/>
            <person name="Hugenholtz P."/>
        </authorList>
    </citation>
    <scope>NUCLEOTIDE SEQUENCE [LARGE SCALE GENOMIC DNA]</scope>
    <source>
        <strain evidence="13">UBA9375</strain>
    </source>
</reference>
<dbReference type="GO" id="GO:0006450">
    <property type="term" value="P:regulation of translational fidelity"/>
    <property type="evidence" value="ECO:0007669"/>
    <property type="project" value="TreeGrafter"/>
</dbReference>
<evidence type="ECO:0000256" key="7">
    <source>
        <dbReference type="ARBA" id="ARBA00022695"/>
    </source>
</evidence>
<evidence type="ECO:0000256" key="3">
    <source>
        <dbReference type="ARBA" id="ARBA00012584"/>
    </source>
</evidence>
<comment type="catalytic activity">
    <reaction evidence="11">
        <text>L-threonine + hydrogencarbonate + ATP = L-threonylcarbamoyladenylate + diphosphate + H2O</text>
        <dbReference type="Rhea" id="RHEA:36407"/>
        <dbReference type="ChEBI" id="CHEBI:15377"/>
        <dbReference type="ChEBI" id="CHEBI:17544"/>
        <dbReference type="ChEBI" id="CHEBI:30616"/>
        <dbReference type="ChEBI" id="CHEBI:33019"/>
        <dbReference type="ChEBI" id="CHEBI:57926"/>
        <dbReference type="ChEBI" id="CHEBI:73682"/>
        <dbReference type="EC" id="2.7.7.87"/>
    </reaction>
</comment>
<dbReference type="InterPro" id="IPR023485">
    <property type="entry name" value="Ptyr_pPase"/>
</dbReference>
<dbReference type="SUPFAM" id="SSF55821">
    <property type="entry name" value="YrdC/RibB"/>
    <property type="match status" value="1"/>
</dbReference>
<name>A0A3D3RBT9_9PLAN</name>
<dbReference type="Gene3D" id="3.90.870.10">
    <property type="entry name" value="DHBP synthase"/>
    <property type="match status" value="1"/>
</dbReference>
<comment type="caution">
    <text evidence="13">The sequence shown here is derived from an EMBL/GenBank/DDBJ whole genome shotgun (WGS) entry which is preliminary data.</text>
</comment>
<sequence length="369" mass="40284">MTERINLKQTDDIRDVIHLAVQYLAKGELVAFPTATAYVIAGQSLSPAAMTKLRALTGGDQPLVLCVKGFDEAQDYLPEMPPLARKLAKRCWPGPVVLELERPQPGSLFSQLPPEVQSEICPGSQLRLRAPAHEIIFQAMRLSPSPLVLLNEDSKYQTADSLIDDFGEEVALVIDDGPSRFGDQSTIVGIVDNQWKILQPGVVTETTLKRLSSEIYMFVCTGNTCRSPMAEGLFRKLLADKLKCQDDELSDRGFIVGSAGLAAAMGAPPSPEGVAILAEQGIDIQAHESQPLTERLLDQADHLFTMTQGHRAAILSERPDLEESVKLLSSEGKDVSDPIGGGFQCYIECKNEIEKHLTQIIAQINIPQS</sequence>
<feature type="domain" description="YrdC-like" evidence="12">
    <location>
        <begin position="14"/>
        <end position="203"/>
    </location>
</feature>
<evidence type="ECO:0000256" key="5">
    <source>
        <dbReference type="ARBA" id="ARBA00022679"/>
    </source>
</evidence>
<keyword evidence="8" id="KW-0547">Nucleotide-binding</keyword>
<dbReference type="GO" id="GO:0005524">
    <property type="term" value="F:ATP binding"/>
    <property type="evidence" value="ECO:0007669"/>
    <property type="project" value="UniProtKB-KW"/>
</dbReference>
<proteinExistence type="inferred from homology"/>
<evidence type="ECO:0000313" key="14">
    <source>
        <dbReference type="Proteomes" id="UP000263642"/>
    </source>
</evidence>
<dbReference type="Proteomes" id="UP000263642">
    <property type="component" value="Unassembled WGS sequence"/>
</dbReference>
<evidence type="ECO:0000256" key="4">
    <source>
        <dbReference type="ARBA" id="ARBA00022490"/>
    </source>
</evidence>
<dbReference type="PROSITE" id="PS51163">
    <property type="entry name" value="YRDC"/>
    <property type="match status" value="1"/>
</dbReference>
<evidence type="ECO:0000259" key="12">
    <source>
        <dbReference type="PROSITE" id="PS51163"/>
    </source>
</evidence>